<dbReference type="GO" id="GO:0004519">
    <property type="term" value="F:endonuclease activity"/>
    <property type="evidence" value="ECO:0007669"/>
    <property type="project" value="UniProtKB-KW"/>
</dbReference>
<dbReference type="InterPro" id="IPR044946">
    <property type="entry name" value="Restrct_endonuc_typeI_TRD_sf"/>
</dbReference>
<sequence>MKDEKKAPKLRFKGFTDDWEQCKLGDVYGHLYSGNTPSRKNSANFGGDTPWIRTADLNNGLIKSTTEFLTYEGIKQLKILPENTIVLAMYGGFNQIGRTGILGFPATINQALVALTPHKNINQFFAQSYLNRHIIDWRRVAASSRKDPNITKEDVEKSEFSFGSLEEQNRISKLISRLDHTITLHEEKKQQLKRLKSALLQKMFANKSGYPAVRFERFNDIWDQEKLSSLVRLRRGLTYSPDNVQDSGIRVLRSSNILDGQFVTTDDDIFVKSSVVNIPTIKSGDILITAANGSIKLVGKHAIISRISENTAVPGGFMLVGSSRIPDFVNSLFGTSWYQRFIRKYVTGGNGSIGNLKKNDLDKQYVMVPTTSEQEQIGEFLKKIDKLITNNQIKHDKLLELKESLLQNMFI</sequence>
<proteinExistence type="inferred from homology"/>
<dbReference type="EC" id="3.1.21.-" evidence="5"/>
<comment type="caution">
    <text evidence="5">The sequence shown here is derived from an EMBL/GenBank/DDBJ whole genome shotgun (WGS) entry which is preliminary data.</text>
</comment>
<dbReference type="Gene3D" id="3.90.220.20">
    <property type="entry name" value="DNA methylase specificity domains"/>
    <property type="match status" value="2"/>
</dbReference>
<dbReference type="Proteomes" id="UP001320314">
    <property type="component" value="Unassembled WGS sequence"/>
</dbReference>
<dbReference type="Pfam" id="PF01420">
    <property type="entry name" value="Methylase_S"/>
    <property type="match status" value="2"/>
</dbReference>
<dbReference type="PANTHER" id="PTHR30408">
    <property type="entry name" value="TYPE-1 RESTRICTION ENZYME ECOKI SPECIFICITY PROTEIN"/>
    <property type="match status" value="1"/>
</dbReference>
<evidence type="ECO:0000313" key="5">
    <source>
        <dbReference type="EMBL" id="MCD5518707.1"/>
    </source>
</evidence>
<evidence type="ECO:0000256" key="2">
    <source>
        <dbReference type="ARBA" id="ARBA00022747"/>
    </source>
</evidence>
<evidence type="ECO:0000256" key="1">
    <source>
        <dbReference type="ARBA" id="ARBA00010923"/>
    </source>
</evidence>
<name>A0ABD4SGE3_9LACO</name>
<evidence type="ECO:0000256" key="3">
    <source>
        <dbReference type="ARBA" id="ARBA00023125"/>
    </source>
</evidence>
<feature type="domain" description="Type I restriction modification DNA specificity" evidence="4">
    <location>
        <begin position="17"/>
        <end position="194"/>
    </location>
</feature>
<dbReference type="EMBL" id="JAJNUD010000031">
    <property type="protein sequence ID" value="MCD5518707.1"/>
    <property type="molecule type" value="Genomic_DNA"/>
</dbReference>
<organism evidence="5 6">
    <name type="scientific">Lactobacillus delbrueckii subsp. allosunkii</name>
    <dbReference type="NCBI Taxonomy" id="1050107"/>
    <lineage>
        <taxon>Bacteria</taxon>
        <taxon>Bacillati</taxon>
        <taxon>Bacillota</taxon>
        <taxon>Bacilli</taxon>
        <taxon>Lactobacillales</taxon>
        <taxon>Lactobacillaceae</taxon>
        <taxon>Lactobacillus</taxon>
    </lineage>
</organism>
<keyword evidence="5" id="KW-0378">Hydrolase</keyword>
<dbReference type="AlphaFoldDB" id="A0ABD4SGE3"/>
<gene>
    <name evidence="5" type="ORF">LOB39_09125</name>
</gene>
<keyword evidence="3" id="KW-0238">DNA-binding</keyword>
<protein>
    <submittedName>
        <fullName evidence="5">Restriction endonuclease subunit S</fullName>
        <ecNumber evidence="5">3.1.21.-</ecNumber>
    </submittedName>
</protein>
<evidence type="ECO:0000259" key="4">
    <source>
        <dbReference type="Pfam" id="PF01420"/>
    </source>
</evidence>
<dbReference type="GO" id="GO:0016787">
    <property type="term" value="F:hydrolase activity"/>
    <property type="evidence" value="ECO:0007669"/>
    <property type="project" value="UniProtKB-KW"/>
</dbReference>
<dbReference type="GO" id="GO:0009307">
    <property type="term" value="P:DNA restriction-modification system"/>
    <property type="evidence" value="ECO:0007669"/>
    <property type="project" value="UniProtKB-KW"/>
</dbReference>
<feature type="domain" description="Type I restriction modification DNA specificity" evidence="4">
    <location>
        <begin position="222"/>
        <end position="393"/>
    </location>
</feature>
<keyword evidence="5" id="KW-0255">Endonuclease</keyword>
<dbReference type="RefSeq" id="WP_231523822.1">
    <property type="nucleotide sequence ID" value="NZ_JAJNUD010000031.1"/>
</dbReference>
<accession>A0ABD4SGE3</accession>
<reference evidence="5 6" key="1">
    <citation type="submission" date="2021-12" db="EMBL/GenBank/DDBJ databases">
        <title>Antimicrobial susceptibility of Lactobacillus delbrueckii subsp. lactis obtained from milk products and other habitats.</title>
        <authorList>
            <person name="Shani N."/>
        </authorList>
    </citation>
    <scope>NUCLEOTIDE SEQUENCE [LARGE SCALE GENOMIC DNA]</scope>
    <source>
        <strain evidence="5 6">CIRM BIA 266</strain>
    </source>
</reference>
<keyword evidence="5" id="KW-0540">Nuclease</keyword>
<dbReference type="PANTHER" id="PTHR30408:SF12">
    <property type="entry name" value="TYPE I RESTRICTION ENZYME MJAVIII SPECIFICITY SUBUNIT"/>
    <property type="match status" value="1"/>
</dbReference>
<keyword evidence="2" id="KW-0680">Restriction system</keyword>
<dbReference type="SUPFAM" id="SSF116734">
    <property type="entry name" value="DNA methylase specificity domain"/>
    <property type="match status" value="2"/>
</dbReference>
<dbReference type="InterPro" id="IPR000055">
    <property type="entry name" value="Restrct_endonuc_typeI_TRD"/>
</dbReference>
<dbReference type="Gene3D" id="1.10.287.1120">
    <property type="entry name" value="Bipartite methylase S protein"/>
    <property type="match status" value="1"/>
</dbReference>
<evidence type="ECO:0000313" key="6">
    <source>
        <dbReference type="Proteomes" id="UP001320314"/>
    </source>
</evidence>
<comment type="similarity">
    <text evidence="1">Belongs to the type-I restriction system S methylase family.</text>
</comment>
<dbReference type="GO" id="GO:0003677">
    <property type="term" value="F:DNA binding"/>
    <property type="evidence" value="ECO:0007669"/>
    <property type="project" value="UniProtKB-KW"/>
</dbReference>
<dbReference type="InterPro" id="IPR052021">
    <property type="entry name" value="Type-I_RS_S_subunit"/>
</dbReference>